<dbReference type="InterPro" id="IPR001242">
    <property type="entry name" value="Condensation_dom"/>
</dbReference>
<dbReference type="InterPro" id="IPR023213">
    <property type="entry name" value="CAT-like_dom_sf"/>
</dbReference>
<dbReference type="InterPro" id="IPR036736">
    <property type="entry name" value="ACP-like_sf"/>
</dbReference>
<dbReference type="InterPro" id="IPR001031">
    <property type="entry name" value="Thioesterase"/>
</dbReference>
<dbReference type="Gene3D" id="3.30.300.30">
    <property type="match status" value="1"/>
</dbReference>
<accession>A0A0X3V5B7</accession>
<dbReference type="InterPro" id="IPR009081">
    <property type="entry name" value="PP-bd_ACP"/>
</dbReference>
<dbReference type="InterPro" id="IPR020802">
    <property type="entry name" value="TesA-like"/>
</dbReference>
<reference evidence="5 6" key="1">
    <citation type="submission" date="2015-10" db="EMBL/GenBank/DDBJ databases">
        <authorList>
            <person name="Gilbert D.G."/>
        </authorList>
    </citation>
    <scope>NUCLEOTIDE SEQUENCE [LARGE SCALE GENOMIC DNA]</scope>
    <source>
        <strain evidence="5 6">NRRL B-16712</strain>
    </source>
</reference>
<dbReference type="Gene3D" id="3.30.559.30">
    <property type="entry name" value="Nonribosomal peptide synthetase, condensation domain"/>
    <property type="match status" value="1"/>
</dbReference>
<dbReference type="Pfam" id="PF00668">
    <property type="entry name" value="Condensation"/>
    <property type="match status" value="1"/>
</dbReference>
<dbReference type="InterPro" id="IPR042099">
    <property type="entry name" value="ANL_N_sf"/>
</dbReference>
<evidence type="ECO:0000256" key="2">
    <source>
        <dbReference type="ARBA" id="ARBA00022450"/>
    </source>
</evidence>
<dbReference type="FunFam" id="2.30.38.10:FF:000001">
    <property type="entry name" value="Non-ribosomal peptide synthetase PvdI"/>
    <property type="match status" value="1"/>
</dbReference>
<dbReference type="Gene3D" id="3.40.50.12780">
    <property type="entry name" value="N-terminal domain of ligase-like"/>
    <property type="match status" value="1"/>
</dbReference>
<evidence type="ECO:0000256" key="3">
    <source>
        <dbReference type="ARBA" id="ARBA00022553"/>
    </source>
</evidence>
<dbReference type="InterPro" id="IPR045851">
    <property type="entry name" value="AMP-bd_C_sf"/>
</dbReference>
<dbReference type="PANTHER" id="PTHR45527">
    <property type="entry name" value="NONRIBOSOMAL PEPTIDE SYNTHETASE"/>
    <property type="match status" value="1"/>
</dbReference>
<dbReference type="CDD" id="cd05930">
    <property type="entry name" value="A_NRPS"/>
    <property type="match status" value="1"/>
</dbReference>
<dbReference type="GO" id="GO:0003824">
    <property type="term" value="F:catalytic activity"/>
    <property type="evidence" value="ECO:0007669"/>
    <property type="project" value="InterPro"/>
</dbReference>
<dbReference type="NCBIfam" id="TIGR01733">
    <property type="entry name" value="AA-adenyl-dom"/>
    <property type="match status" value="1"/>
</dbReference>
<dbReference type="SUPFAM" id="SSF53474">
    <property type="entry name" value="alpha/beta-Hydrolases"/>
    <property type="match status" value="1"/>
</dbReference>
<dbReference type="InterPro" id="IPR025110">
    <property type="entry name" value="AMP-bd_C"/>
</dbReference>
<dbReference type="SUPFAM" id="SSF47336">
    <property type="entry name" value="ACP-like"/>
    <property type="match status" value="1"/>
</dbReference>
<dbReference type="PROSITE" id="PS00455">
    <property type="entry name" value="AMP_BINDING"/>
    <property type="match status" value="1"/>
</dbReference>
<dbReference type="Proteomes" id="UP000053244">
    <property type="component" value="Unassembled WGS sequence"/>
</dbReference>
<evidence type="ECO:0000256" key="1">
    <source>
        <dbReference type="ARBA" id="ARBA00001957"/>
    </source>
</evidence>
<dbReference type="PROSITE" id="PS50075">
    <property type="entry name" value="CARRIER"/>
    <property type="match status" value="1"/>
</dbReference>
<dbReference type="FunFam" id="3.40.50.12780:FF:000012">
    <property type="entry name" value="Non-ribosomal peptide synthetase"/>
    <property type="match status" value="1"/>
</dbReference>
<dbReference type="GO" id="GO:0044550">
    <property type="term" value="P:secondary metabolite biosynthetic process"/>
    <property type="evidence" value="ECO:0007669"/>
    <property type="project" value="TreeGrafter"/>
</dbReference>
<dbReference type="Pfam" id="PF00975">
    <property type="entry name" value="Thioesterase"/>
    <property type="match status" value="1"/>
</dbReference>
<dbReference type="SMART" id="SM00824">
    <property type="entry name" value="PKS_TE"/>
    <property type="match status" value="1"/>
</dbReference>
<feature type="domain" description="Carrier" evidence="4">
    <location>
        <begin position="915"/>
        <end position="990"/>
    </location>
</feature>
<dbReference type="AlphaFoldDB" id="A0A0X3V5B7"/>
<dbReference type="Pfam" id="PF00501">
    <property type="entry name" value="AMP-binding"/>
    <property type="match status" value="1"/>
</dbReference>
<dbReference type="EMBL" id="LLZH01000049">
    <property type="protein sequence ID" value="KUL39422.1"/>
    <property type="molecule type" value="Genomic_DNA"/>
</dbReference>
<dbReference type="InterPro" id="IPR029058">
    <property type="entry name" value="AB_hydrolase_fold"/>
</dbReference>
<dbReference type="Gene3D" id="3.40.50.1820">
    <property type="entry name" value="alpha/beta hydrolase"/>
    <property type="match status" value="1"/>
</dbReference>
<dbReference type="PANTHER" id="PTHR45527:SF1">
    <property type="entry name" value="FATTY ACID SYNTHASE"/>
    <property type="match status" value="1"/>
</dbReference>
<dbReference type="SUPFAM" id="SSF56801">
    <property type="entry name" value="Acetyl-CoA synthetase-like"/>
    <property type="match status" value="1"/>
</dbReference>
<keyword evidence="6" id="KW-1185">Reference proteome</keyword>
<dbReference type="GO" id="GO:0043041">
    <property type="term" value="P:amino acid activation for nonribosomal peptide biosynthetic process"/>
    <property type="evidence" value="ECO:0007669"/>
    <property type="project" value="TreeGrafter"/>
</dbReference>
<dbReference type="GO" id="GO:0005737">
    <property type="term" value="C:cytoplasm"/>
    <property type="evidence" value="ECO:0007669"/>
    <property type="project" value="TreeGrafter"/>
</dbReference>
<dbReference type="GO" id="GO:0008610">
    <property type="term" value="P:lipid biosynthetic process"/>
    <property type="evidence" value="ECO:0007669"/>
    <property type="project" value="UniProtKB-ARBA"/>
</dbReference>
<keyword evidence="2" id="KW-0596">Phosphopantetheine</keyword>
<evidence type="ECO:0000313" key="6">
    <source>
        <dbReference type="Proteomes" id="UP000053244"/>
    </source>
</evidence>
<name>A0A0X3V5B7_9ACTN</name>
<dbReference type="Pfam" id="PF00550">
    <property type="entry name" value="PP-binding"/>
    <property type="match status" value="1"/>
</dbReference>
<gene>
    <name evidence="5" type="ORF">ADL15_09720</name>
</gene>
<sequence length="1267" mass="137342">MLFHSLYEDSTSDMYVVQLSLEVAGEVDEERLASAGRRLLRRHPNLGAAFRYRDVSRPVQILVREPRLDWRVVTLTSGGDTLEQIRERDRAEGFDLESGSLLRLTLVRHGARKAYLLLTVHHIAMDGWSLPLVLGELFQAYAEPDVRPAAPVPYASYLSWLATQNQELSLKVWTDLLGDVGEPTLVAAGGNAAKTRNSRVEIELPAATTAALNALARTSDVTLSTVVSLAWAVVLARVTGRRDVVFGSVVSGRPVELPDVDRIIGLFINTLPWRVTLGDEQVQVALTRLQGEQNRMAAHHHVGLSDIQKALDLPVLFDTVLIFENYPLRRHGADGEVAGLRLVSASAWETTHYPFTLVAVPGEQLRLRADHDPDRLGEDTARALLDRMRRVLTALAAGPDRPIAALDVLGEEERERLLSTWNDTRREVPATTLAAMFAHQAERSPEATAVVSGDERITYAELDSRAARLARWLADRGAGPEQVVALALPRSVDLVVSVLAVLKAGAAYLPVEPGQPAERVARMVADAGARITLTSATVAQALQETAEGSLRNPAVTPGTPAYVLYTSGSTGTPKGVVVTQQGVVNLLHAMVQRLDITADDTVLALSSLMFDIAALELWLPLLRGARVVLAPPDLLASPSDLGRIIGSGVTIMQATPTAWRILLGAVPEDLLRDVKAICGGEALSPTLADSLAWRTRSALNAYGPTETTIWSTAAPIGAGDEAPAIGTPLANTIAYVLDDRLRLVPEGAVGELYLAGAGLARGYTSPVRTAERFVADPFGAAGTRMYRTGDLVRWDAAGNLHYVSRADDQVKIRGHRIEPQEVTHLLSAHPLVAQAVAHVVTEEGRPAALVGYIVPKAPDGSLPEQLRDYLAPRVPAAMIPSAFVLLDELPRLVSGKVDKSRLPRPDRSPVASMTAPATPNEEVLLEAFRETLERNDIGVLDSFFDAGGTSYSATILLGKIQRRLGAKLPLRELFEAPTVRGLAGKLGMDIQDRSLEVMIPLKGEGSLPPLFCVHPGGGISWGYVHLISHLGPDRPVFALQARGLAAAEPLPSSITEMANDYVTEIRKVQAHGPYHLFGYSFGGVVAHAIATALQEAGEQVALLALVEAYPYEGMRMEDAPNIREEDMLSFMLDFVGRRADEPDPVGPLTFQHVSDTLRTRGSALATLEEHHIQAMAEIHANCLLLYHNSVLTTFDGDLLLFASGRTPGTPEPSVWQRYIKRHTRVHEVDAEHHTMLEEASLKNIGPILAQVLDDLARPVPADELEKR</sequence>
<comment type="cofactor">
    <cofactor evidence="1">
        <name>pantetheine 4'-phosphate</name>
        <dbReference type="ChEBI" id="CHEBI:47942"/>
    </cofactor>
</comment>
<evidence type="ECO:0000259" key="4">
    <source>
        <dbReference type="PROSITE" id="PS50075"/>
    </source>
</evidence>
<protein>
    <recommendedName>
        <fullName evidence="4">Carrier domain-containing protein</fullName>
    </recommendedName>
</protein>
<dbReference type="SUPFAM" id="SSF52777">
    <property type="entry name" value="CoA-dependent acyltransferases"/>
    <property type="match status" value="2"/>
</dbReference>
<proteinExistence type="predicted"/>
<comment type="caution">
    <text evidence="5">The sequence shown here is derived from an EMBL/GenBank/DDBJ whole genome shotgun (WGS) entry which is preliminary data.</text>
</comment>
<dbReference type="Gene3D" id="3.30.559.10">
    <property type="entry name" value="Chloramphenicol acetyltransferase-like domain"/>
    <property type="match status" value="1"/>
</dbReference>
<keyword evidence="3" id="KW-0597">Phosphoprotein</keyword>
<dbReference type="GO" id="GO:0031177">
    <property type="term" value="F:phosphopantetheine binding"/>
    <property type="evidence" value="ECO:0007669"/>
    <property type="project" value="TreeGrafter"/>
</dbReference>
<organism evidence="5 6">
    <name type="scientific">Actinoplanes awajinensis subsp. mycoplanecinus</name>
    <dbReference type="NCBI Taxonomy" id="135947"/>
    <lineage>
        <taxon>Bacteria</taxon>
        <taxon>Bacillati</taxon>
        <taxon>Actinomycetota</taxon>
        <taxon>Actinomycetes</taxon>
        <taxon>Micromonosporales</taxon>
        <taxon>Micromonosporaceae</taxon>
        <taxon>Actinoplanes</taxon>
    </lineage>
</organism>
<dbReference type="InterPro" id="IPR000873">
    <property type="entry name" value="AMP-dep_synth/lig_dom"/>
</dbReference>
<evidence type="ECO:0000313" key="5">
    <source>
        <dbReference type="EMBL" id="KUL39422.1"/>
    </source>
</evidence>
<dbReference type="InterPro" id="IPR020845">
    <property type="entry name" value="AMP-binding_CS"/>
</dbReference>
<dbReference type="Pfam" id="PF13193">
    <property type="entry name" value="AMP-binding_C"/>
    <property type="match status" value="1"/>
</dbReference>
<dbReference type="InterPro" id="IPR010071">
    <property type="entry name" value="AA_adenyl_dom"/>
</dbReference>